<protein>
    <recommendedName>
        <fullName evidence="3">F-box domain-containing protein</fullName>
    </recommendedName>
</protein>
<organism evidence="1 2">
    <name type="scientific">Somion occarium</name>
    <dbReference type="NCBI Taxonomy" id="3059160"/>
    <lineage>
        <taxon>Eukaryota</taxon>
        <taxon>Fungi</taxon>
        <taxon>Dikarya</taxon>
        <taxon>Basidiomycota</taxon>
        <taxon>Agaricomycotina</taxon>
        <taxon>Agaricomycetes</taxon>
        <taxon>Polyporales</taxon>
        <taxon>Cerrenaceae</taxon>
        <taxon>Somion</taxon>
    </lineage>
</organism>
<name>A0ABP1E4N0_9APHY</name>
<accession>A0ABP1E4N0</accession>
<dbReference type="Proteomes" id="UP001497453">
    <property type="component" value="Chromosome 8"/>
</dbReference>
<reference evidence="2" key="1">
    <citation type="submission" date="2024-04" db="EMBL/GenBank/DDBJ databases">
        <authorList>
            <person name="Shaw F."/>
            <person name="Minotto A."/>
        </authorList>
    </citation>
    <scope>NUCLEOTIDE SEQUENCE [LARGE SCALE GENOMIC DNA]</scope>
</reference>
<sequence>MVVSTWTAPQRRVGAKLLPLPPLPIDIYLLVLDQFVYEPDLQSLSEYKASLLSLTLVCRFFCAMVTPKLFNELVFDGDDDCEIASMSYGPHNAWFEAASSGDQSACALMKKVKKFTLSNWRDEDDPDEWKESECGLLILRTFSRFSSITELNILRTPIADDFMIMVYQLPNLRSLNIKECVFLPLADPLPQPNSEMLRHRPLRLRELQLGHVDNFKYYRKSMALFVTTSALRILKTSDSQLARQVMKKQMEIPLECLEIPLVPGDASILSDFLNRTPTITELWLESGGFEDDEPPPPVLLDIHPDALPNLKELHCPTPTLPQLLPKRPVTSVNLVESQDWMFAKCYDNVDLSPLTPTNNNSHLQELVVPYAMYSELPLYEFIPKVDTLVVCLPLVLSALPCRGILRALCTVHERKPIMRHLKLLPFGGINVVWAFDLVFQHQLIVDLLSPSFPSATAISLNEGVEWRCDPDTKKWKPVMLAPELYRSLLSAGEQPFWMMVNATDFEGLFIGLFKEEDLTAEILHRLGSCEACASADVDNAARLGSPDGSVGVEEFFLATFPLADE</sequence>
<gene>
    <name evidence="1" type="ORF">GFSPODELE1_LOCUS9648</name>
</gene>
<evidence type="ECO:0000313" key="1">
    <source>
        <dbReference type="EMBL" id="CAL1714178.1"/>
    </source>
</evidence>
<keyword evidence="2" id="KW-1185">Reference proteome</keyword>
<dbReference type="EMBL" id="OZ037951">
    <property type="protein sequence ID" value="CAL1714178.1"/>
    <property type="molecule type" value="Genomic_DNA"/>
</dbReference>
<proteinExistence type="predicted"/>
<evidence type="ECO:0000313" key="2">
    <source>
        <dbReference type="Proteomes" id="UP001497453"/>
    </source>
</evidence>
<dbReference type="InterPro" id="IPR032675">
    <property type="entry name" value="LRR_dom_sf"/>
</dbReference>
<dbReference type="SUPFAM" id="SSF52047">
    <property type="entry name" value="RNI-like"/>
    <property type="match status" value="1"/>
</dbReference>
<dbReference type="Gene3D" id="3.80.10.10">
    <property type="entry name" value="Ribonuclease Inhibitor"/>
    <property type="match status" value="1"/>
</dbReference>
<evidence type="ECO:0008006" key="3">
    <source>
        <dbReference type="Google" id="ProtNLM"/>
    </source>
</evidence>